<gene>
    <name evidence="2" type="ORF">OJAV_G00054040</name>
</gene>
<feature type="transmembrane region" description="Helical" evidence="1">
    <location>
        <begin position="24"/>
        <end position="46"/>
    </location>
</feature>
<dbReference type="Proteomes" id="UP000283210">
    <property type="component" value="Chromosome 6"/>
</dbReference>
<dbReference type="OrthoDB" id="6381603at2759"/>
<dbReference type="PANTHER" id="PTHR15868:SF0">
    <property type="entry name" value="SIMILAR TO RIKEN CDNA 6430571L13 GENE_ SIMILAR TO G20 PROTEIN"/>
    <property type="match status" value="1"/>
</dbReference>
<organism evidence="2 3">
    <name type="scientific">Oryzias javanicus</name>
    <name type="common">Javanese ricefish</name>
    <name type="synonym">Aplocheilus javanicus</name>
    <dbReference type="NCBI Taxonomy" id="123683"/>
    <lineage>
        <taxon>Eukaryota</taxon>
        <taxon>Metazoa</taxon>
        <taxon>Chordata</taxon>
        <taxon>Craniata</taxon>
        <taxon>Vertebrata</taxon>
        <taxon>Euteleostomi</taxon>
        <taxon>Actinopterygii</taxon>
        <taxon>Neopterygii</taxon>
        <taxon>Teleostei</taxon>
        <taxon>Neoteleostei</taxon>
        <taxon>Acanthomorphata</taxon>
        <taxon>Ovalentaria</taxon>
        <taxon>Atherinomorphae</taxon>
        <taxon>Beloniformes</taxon>
        <taxon>Adrianichthyidae</taxon>
        <taxon>Oryziinae</taxon>
        <taxon>Oryzias</taxon>
    </lineage>
</organism>
<dbReference type="PANTHER" id="PTHR15868">
    <property type="entry name" value="SIMILAR TO RIKEN CDNA 6430571L13 GENE, SIMILAR TO G20 PROTEIN"/>
    <property type="match status" value="1"/>
</dbReference>
<reference evidence="2 3" key="1">
    <citation type="submission" date="2018-11" db="EMBL/GenBank/DDBJ databases">
        <authorList>
            <person name="Lopez-Roques C."/>
            <person name="Donnadieu C."/>
            <person name="Bouchez O."/>
            <person name="Klopp C."/>
            <person name="Cabau C."/>
            <person name="Zahm M."/>
        </authorList>
    </citation>
    <scope>NUCLEOTIDE SEQUENCE [LARGE SCALE GENOMIC DNA]</scope>
    <source>
        <strain evidence="2">RS831</strain>
        <tissue evidence="2">Whole body</tissue>
    </source>
</reference>
<dbReference type="InterPro" id="IPR042351">
    <property type="entry name" value="C3orf18-like"/>
</dbReference>
<keyword evidence="1" id="KW-1133">Transmembrane helix</keyword>
<reference evidence="2 3" key="2">
    <citation type="submission" date="2019-01" db="EMBL/GenBank/DDBJ databases">
        <title>A chromosome length genome reference of the Java medaka (oryzias javanicus).</title>
        <authorList>
            <person name="Herpin A."/>
            <person name="Takehana Y."/>
            <person name="Naruse K."/>
            <person name="Ansai S."/>
            <person name="Kawaguchi M."/>
        </authorList>
    </citation>
    <scope>NUCLEOTIDE SEQUENCE [LARGE SCALE GENOMIC DNA]</scope>
    <source>
        <strain evidence="2">RS831</strain>
        <tissue evidence="2">Whole body</tissue>
    </source>
</reference>
<proteinExistence type="predicted"/>
<accession>A0A3S2PC22</accession>
<name>A0A3S2PC22_ORYJA</name>
<dbReference type="EMBL" id="CM012442">
    <property type="protein sequence ID" value="RVE71659.1"/>
    <property type="molecule type" value="Genomic_DNA"/>
</dbReference>
<dbReference type="AlphaFoldDB" id="A0A3S2PC22"/>
<evidence type="ECO:0008006" key="4">
    <source>
        <dbReference type="Google" id="ProtNLM"/>
    </source>
</evidence>
<protein>
    <recommendedName>
        <fullName evidence="4">Small integral membrane protein 29</fullName>
    </recommendedName>
</protein>
<evidence type="ECO:0000256" key="1">
    <source>
        <dbReference type="SAM" id="Phobius"/>
    </source>
</evidence>
<evidence type="ECO:0000313" key="2">
    <source>
        <dbReference type="EMBL" id="RVE71659.1"/>
    </source>
</evidence>
<evidence type="ECO:0000313" key="3">
    <source>
        <dbReference type="Proteomes" id="UP000283210"/>
    </source>
</evidence>
<keyword evidence="1" id="KW-0812">Transmembrane</keyword>
<keyword evidence="1" id="KW-0472">Membrane</keyword>
<sequence length="102" mass="11824">MEVNRNDTTALMHPADQKHGFPGYYALILLVLLTLTGSILAVVFYIRKRSRLEELRHRLIPLYSYDPAEEQEEWADAGREDEEAELTEPLCKSSQLTFTNRK</sequence>
<keyword evidence="3" id="KW-1185">Reference proteome</keyword>